<organism evidence="1">
    <name type="scientific">viral metagenome</name>
    <dbReference type="NCBI Taxonomy" id="1070528"/>
    <lineage>
        <taxon>unclassified sequences</taxon>
        <taxon>metagenomes</taxon>
        <taxon>organismal metagenomes</taxon>
    </lineage>
</organism>
<proteinExistence type="predicted"/>
<dbReference type="AlphaFoldDB" id="A0A6C0EPJ7"/>
<reference evidence="1" key="1">
    <citation type="journal article" date="2020" name="Nature">
        <title>Giant virus diversity and host interactions through global metagenomics.</title>
        <authorList>
            <person name="Schulz F."/>
            <person name="Roux S."/>
            <person name="Paez-Espino D."/>
            <person name="Jungbluth S."/>
            <person name="Walsh D.A."/>
            <person name="Denef V.J."/>
            <person name="McMahon K.D."/>
            <person name="Konstantinidis K.T."/>
            <person name="Eloe-Fadrosh E.A."/>
            <person name="Kyrpides N.C."/>
            <person name="Woyke T."/>
        </authorList>
    </citation>
    <scope>NUCLEOTIDE SEQUENCE</scope>
    <source>
        <strain evidence="1">GVMAG-M-3300009151-35</strain>
    </source>
</reference>
<dbReference type="EMBL" id="MN738904">
    <property type="protein sequence ID" value="QHT30632.1"/>
    <property type="molecule type" value="Genomic_DNA"/>
</dbReference>
<name>A0A6C0EPJ7_9ZZZZ</name>
<evidence type="ECO:0000313" key="1">
    <source>
        <dbReference type="EMBL" id="QHT30632.1"/>
    </source>
</evidence>
<protein>
    <submittedName>
        <fullName evidence="1">Uncharacterized protein</fullName>
    </submittedName>
</protein>
<accession>A0A6C0EPJ7</accession>
<sequence length="92" mass="11176">MSLTNSKQILKHNLINIYNNNDTYDYITFYRKLIVYNDKIRLYANDDLYNKYIVELYNLIDEYMYGEDNEKIKIAAKNKCCIALRRIITYIK</sequence>